<dbReference type="InterPro" id="IPR020084">
    <property type="entry name" value="NUDIX_hydrolase_CS"/>
</dbReference>
<dbReference type="PANTHER" id="PTHR21340">
    <property type="entry name" value="DIADENOSINE 5,5-P1,P4-TETRAPHOSPHATE PYROPHOSPHOHYDROLASE MUTT"/>
    <property type="match status" value="1"/>
</dbReference>
<dbReference type="InterPro" id="IPR051325">
    <property type="entry name" value="Nudix_hydrolase_domain"/>
</dbReference>
<keyword evidence="1" id="KW-0378">Hydrolase</keyword>
<reference evidence="3" key="1">
    <citation type="submission" date="2021-03" db="EMBL/GenBank/DDBJ databases">
        <title>Pengzhenrongella sicca gen. nov., sp. nov., a new member of suborder Micrococcineae isolated from High-Arctic tundra soil.</title>
        <authorList>
            <person name="Peng F."/>
        </authorList>
    </citation>
    <scope>NUCLEOTIDE SEQUENCE</scope>
    <source>
        <strain evidence="3">LRZ-2</strain>
    </source>
</reference>
<dbReference type="PROSITE" id="PS00893">
    <property type="entry name" value="NUDIX_BOX"/>
    <property type="match status" value="1"/>
</dbReference>
<sequence>MSAARTSAGLLLYRVRGGVVEVLIGHMGGPFWARKDARAWSIPKGELAPDEDPHAAAVREFTEEIGQPPPPGPGPDLALGTVRQRSGKSVLAWARAGDCDVTQLSSNTFDLEWPPHSGRVQAFPELDRAHWCPLPQARELVVAGQVELLDRLAAALAGPGAPVV</sequence>
<feature type="domain" description="Nudix hydrolase" evidence="2">
    <location>
        <begin position="3"/>
        <end position="154"/>
    </location>
</feature>
<dbReference type="Pfam" id="PF00293">
    <property type="entry name" value="NUDIX"/>
    <property type="match status" value="1"/>
</dbReference>
<dbReference type="PANTHER" id="PTHR21340:SF7">
    <property type="entry name" value="NUDIX HYDROLASE DOMAIN-CONTAINING PROTEIN"/>
    <property type="match status" value="1"/>
</dbReference>
<evidence type="ECO:0000256" key="1">
    <source>
        <dbReference type="ARBA" id="ARBA00022801"/>
    </source>
</evidence>
<name>A0A8A4Z9X1_9MICO</name>
<dbReference type="RefSeq" id="WP_227422451.1">
    <property type="nucleotide sequence ID" value="NZ_CP071868.1"/>
</dbReference>
<evidence type="ECO:0000259" key="2">
    <source>
        <dbReference type="PROSITE" id="PS51462"/>
    </source>
</evidence>
<dbReference type="Gene3D" id="3.90.79.10">
    <property type="entry name" value="Nucleoside Triphosphate Pyrophosphohydrolase"/>
    <property type="match status" value="1"/>
</dbReference>
<dbReference type="InterPro" id="IPR015797">
    <property type="entry name" value="NUDIX_hydrolase-like_dom_sf"/>
</dbReference>
<dbReference type="GO" id="GO:0004081">
    <property type="term" value="F:bis(5'-nucleosyl)-tetraphosphatase (asymmetrical) activity"/>
    <property type="evidence" value="ECO:0007669"/>
    <property type="project" value="TreeGrafter"/>
</dbReference>
<dbReference type="GO" id="GO:0006167">
    <property type="term" value="P:AMP biosynthetic process"/>
    <property type="evidence" value="ECO:0007669"/>
    <property type="project" value="TreeGrafter"/>
</dbReference>
<dbReference type="CDD" id="cd04662">
    <property type="entry name" value="NUDIX_Hydrolase"/>
    <property type="match status" value="1"/>
</dbReference>
<protein>
    <submittedName>
        <fullName evidence="3">NUDIX domain-containing protein</fullName>
    </submittedName>
</protein>
<dbReference type="SUPFAM" id="SSF55811">
    <property type="entry name" value="Nudix"/>
    <property type="match status" value="1"/>
</dbReference>
<dbReference type="InterPro" id="IPR000086">
    <property type="entry name" value="NUDIX_hydrolase_dom"/>
</dbReference>
<keyword evidence="4" id="KW-1185">Reference proteome</keyword>
<dbReference type="GO" id="GO:0006754">
    <property type="term" value="P:ATP biosynthetic process"/>
    <property type="evidence" value="ECO:0007669"/>
    <property type="project" value="TreeGrafter"/>
</dbReference>
<dbReference type="Proteomes" id="UP000663937">
    <property type="component" value="Chromosome"/>
</dbReference>
<dbReference type="EMBL" id="CP071868">
    <property type="protein sequence ID" value="QTE28221.1"/>
    <property type="molecule type" value="Genomic_DNA"/>
</dbReference>
<gene>
    <name evidence="3" type="ORF">J4E96_12575</name>
</gene>
<proteinExistence type="predicted"/>
<evidence type="ECO:0000313" key="3">
    <source>
        <dbReference type="EMBL" id="QTE28221.1"/>
    </source>
</evidence>
<dbReference type="AlphaFoldDB" id="A0A8A4Z9X1"/>
<dbReference type="PROSITE" id="PS51462">
    <property type="entry name" value="NUDIX"/>
    <property type="match status" value="1"/>
</dbReference>
<organism evidence="3 4">
    <name type="scientific">Pengzhenrongella sicca</name>
    <dbReference type="NCBI Taxonomy" id="2819238"/>
    <lineage>
        <taxon>Bacteria</taxon>
        <taxon>Bacillati</taxon>
        <taxon>Actinomycetota</taxon>
        <taxon>Actinomycetes</taxon>
        <taxon>Micrococcales</taxon>
        <taxon>Pengzhenrongella</taxon>
    </lineage>
</organism>
<dbReference type="KEGG" id="psic:J4E96_12575"/>
<accession>A0A8A4Z9X1</accession>
<evidence type="ECO:0000313" key="4">
    <source>
        <dbReference type="Proteomes" id="UP000663937"/>
    </source>
</evidence>